<dbReference type="InterPro" id="IPR001179">
    <property type="entry name" value="PPIase_FKBP_dom"/>
</dbReference>
<dbReference type="InterPro" id="IPR046357">
    <property type="entry name" value="PPIase_dom_sf"/>
</dbReference>
<dbReference type="Gene3D" id="3.10.50.40">
    <property type="match status" value="1"/>
</dbReference>
<evidence type="ECO:0000313" key="6">
    <source>
        <dbReference type="EMBL" id="SUZ79459.1"/>
    </source>
</evidence>
<evidence type="ECO:0000259" key="5">
    <source>
        <dbReference type="PROSITE" id="PS50059"/>
    </source>
</evidence>
<dbReference type="EC" id="5.2.1.8" evidence="2"/>
<gene>
    <name evidence="6" type="ORF">METZ01_LOCUS32313</name>
</gene>
<comment type="catalytic activity">
    <reaction evidence="1">
        <text>[protein]-peptidylproline (omega=180) = [protein]-peptidylproline (omega=0)</text>
        <dbReference type="Rhea" id="RHEA:16237"/>
        <dbReference type="Rhea" id="RHEA-COMP:10747"/>
        <dbReference type="Rhea" id="RHEA-COMP:10748"/>
        <dbReference type="ChEBI" id="CHEBI:83833"/>
        <dbReference type="ChEBI" id="CHEBI:83834"/>
        <dbReference type="EC" id="5.2.1.8"/>
    </reaction>
</comment>
<keyword evidence="3" id="KW-0697">Rotamase</keyword>
<feature type="domain" description="PPIase FKBP-type" evidence="5">
    <location>
        <begin position="207"/>
        <end position="294"/>
    </location>
</feature>
<evidence type="ECO:0000256" key="2">
    <source>
        <dbReference type="ARBA" id="ARBA00013194"/>
    </source>
</evidence>
<evidence type="ECO:0000256" key="3">
    <source>
        <dbReference type="ARBA" id="ARBA00023110"/>
    </source>
</evidence>
<keyword evidence="4" id="KW-0413">Isomerase</keyword>
<dbReference type="AlphaFoldDB" id="A0A381QLY5"/>
<protein>
    <recommendedName>
        <fullName evidence="2">peptidylprolyl isomerase</fullName>
        <ecNumber evidence="2">5.2.1.8</ecNumber>
    </recommendedName>
</protein>
<dbReference type="EMBL" id="UINC01001387">
    <property type="protein sequence ID" value="SUZ79459.1"/>
    <property type="molecule type" value="Genomic_DNA"/>
</dbReference>
<organism evidence="6">
    <name type="scientific">marine metagenome</name>
    <dbReference type="NCBI Taxonomy" id="408172"/>
    <lineage>
        <taxon>unclassified sequences</taxon>
        <taxon>metagenomes</taxon>
        <taxon>ecological metagenomes</taxon>
    </lineage>
</organism>
<dbReference type="GO" id="GO:0003755">
    <property type="term" value="F:peptidyl-prolyl cis-trans isomerase activity"/>
    <property type="evidence" value="ECO:0007669"/>
    <property type="project" value="UniProtKB-KW"/>
</dbReference>
<dbReference type="SUPFAM" id="SSF54534">
    <property type="entry name" value="FKBP-like"/>
    <property type="match status" value="1"/>
</dbReference>
<accession>A0A381QLY5</accession>
<dbReference type="Pfam" id="PF00254">
    <property type="entry name" value="FKBP_C"/>
    <property type="match status" value="1"/>
</dbReference>
<dbReference type="PANTHER" id="PTHR43811">
    <property type="entry name" value="FKBP-TYPE PEPTIDYL-PROLYL CIS-TRANS ISOMERASE FKPA"/>
    <property type="match status" value="1"/>
</dbReference>
<proteinExistence type="predicted"/>
<dbReference type="FunFam" id="3.10.50.40:FF:000006">
    <property type="entry name" value="Peptidyl-prolyl cis-trans isomerase"/>
    <property type="match status" value="1"/>
</dbReference>
<name>A0A381QLY5_9ZZZZ</name>
<evidence type="ECO:0000256" key="4">
    <source>
        <dbReference type="ARBA" id="ARBA00023235"/>
    </source>
</evidence>
<sequence>MKLFKNIFLIVFTLFITYSCVEKEKVLDNGTKLKYFKHGDGKAIDDGQIVMLNLQYFDHDGNELLNKVGNDPVVLLKDSSWKNNGIIYEVIDNLEKGDSVFFQITTEKFLENDPRLATTPDSLKDKLLSFYCGVENVMDKDEFESFQREQYEKMQNEMNNNMEEQLIIDAQIIDQYLADKNIEAINTASGLRYVISEAGSGPNAPVGSLVKVHYTGMLLDGTKFDSSLDRGVPFEFTLGQGQVIRGWDEGIGYFNKGAKGTIYIPSTLGYGPNGAGGAIPPNSILIFDIELLDF</sequence>
<dbReference type="PROSITE" id="PS51257">
    <property type="entry name" value="PROKAR_LIPOPROTEIN"/>
    <property type="match status" value="1"/>
</dbReference>
<dbReference type="PROSITE" id="PS50059">
    <property type="entry name" value="FKBP_PPIASE"/>
    <property type="match status" value="1"/>
</dbReference>
<evidence type="ECO:0000256" key="1">
    <source>
        <dbReference type="ARBA" id="ARBA00000971"/>
    </source>
</evidence>
<reference evidence="6" key="1">
    <citation type="submission" date="2018-05" db="EMBL/GenBank/DDBJ databases">
        <authorList>
            <person name="Lanie J.A."/>
            <person name="Ng W.-L."/>
            <person name="Kazmierczak K.M."/>
            <person name="Andrzejewski T.M."/>
            <person name="Davidsen T.M."/>
            <person name="Wayne K.J."/>
            <person name="Tettelin H."/>
            <person name="Glass J.I."/>
            <person name="Rusch D."/>
            <person name="Podicherti R."/>
            <person name="Tsui H.-C.T."/>
            <person name="Winkler M.E."/>
        </authorList>
    </citation>
    <scope>NUCLEOTIDE SEQUENCE</scope>
</reference>
<dbReference type="PANTHER" id="PTHR43811:SF19">
    <property type="entry name" value="39 KDA FK506-BINDING NUCLEAR PROTEIN"/>
    <property type="match status" value="1"/>
</dbReference>